<dbReference type="InParanoid" id="A0A4R5D6Y0"/>
<dbReference type="PANTHER" id="PTHR43201:SF32">
    <property type="entry name" value="2-SUCCINYLBENZOATE--COA LIGASE, CHLOROPLASTIC_PEROXISOMAL"/>
    <property type="match status" value="1"/>
</dbReference>
<comment type="caution">
    <text evidence="3">The sequence shown here is derived from an EMBL/GenBank/DDBJ whole genome shotgun (WGS) entry which is preliminary data.</text>
</comment>
<dbReference type="Proteomes" id="UP000294739">
    <property type="component" value="Unassembled WGS sequence"/>
</dbReference>
<dbReference type="GO" id="GO:0006631">
    <property type="term" value="P:fatty acid metabolic process"/>
    <property type="evidence" value="ECO:0007669"/>
    <property type="project" value="TreeGrafter"/>
</dbReference>
<evidence type="ECO:0000313" key="3">
    <source>
        <dbReference type="EMBL" id="TDE08367.1"/>
    </source>
</evidence>
<gene>
    <name evidence="3" type="ORF">E1269_17850</name>
</gene>
<dbReference type="SUPFAM" id="SSF56801">
    <property type="entry name" value="Acetyl-CoA synthetase-like"/>
    <property type="match status" value="1"/>
</dbReference>
<dbReference type="OrthoDB" id="3664166at2"/>
<dbReference type="Pfam" id="PF13193">
    <property type="entry name" value="AMP-binding_C"/>
    <property type="match status" value="1"/>
</dbReference>
<evidence type="ECO:0000259" key="1">
    <source>
        <dbReference type="Pfam" id="PF00501"/>
    </source>
</evidence>
<dbReference type="InterPro" id="IPR042099">
    <property type="entry name" value="ANL_N_sf"/>
</dbReference>
<dbReference type="Pfam" id="PF00501">
    <property type="entry name" value="AMP-binding"/>
    <property type="match status" value="1"/>
</dbReference>
<evidence type="ECO:0000259" key="2">
    <source>
        <dbReference type="Pfam" id="PF13193"/>
    </source>
</evidence>
<evidence type="ECO:0000313" key="4">
    <source>
        <dbReference type="Proteomes" id="UP000294739"/>
    </source>
</evidence>
<accession>A0A4R5D6Y0</accession>
<protein>
    <submittedName>
        <fullName evidence="3">Long-chain fatty acid--CoA ligase</fullName>
    </submittedName>
</protein>
<dbReference type="EMBL" id="SMKZ01000025">
    <property type="protein sequence ID" value="TDE08367.1"/>
    <property type="molecule type" value="Genomic_DNA"/>
</dbReference>
<name>A0A4R5D6Y0_9ACTN</name>
<dbReference type="GO" id="GO:0031956">
    <property type="term" value="F:medium-chain fatty acid-CoA ligase activity"/>
    <property type="evidence" value="ECO:0007669"/>
    <property type="project" value="TreeGrafter"/>
</dbReference>
<dbReference type="InterPro" id="IPR045851">
    <property type="entry name" value="AMP-bd_C_sf"/>
</dbReference>
<dbReference type="AlphaFoldDB" id="A0A4R5D6Y0"/>
<dbReference type="Gene3D" id="3.40.50.12780">
    <property type="entry name" value="N-terminal domain of ligase-like"/>
    <property type="match status" value="1"/>
</dbReference>
<dbReference type="Gene3D" id="3.30.300.30">
    <property type="match status" value="1"/>
</dbReference>
<keyword evidence="4" id="KW-1185">Reference proteome</keyword>
<keyword evidence="3" id="KW-0436">Ligase</keyword>
<organism evidence="3 4">
    <name type="scientific">Jiangella asiatica</name>
    <dbReference type="NCBI Taxonomy" id="2530372"/>
    <lineage>
        <taxon>Bacteria</taxon>
        <taxon>Bacillati</taxon>
        <taxon>Actinomycetota</taxon>
        <taxon>Actinomycetes</taxon>
        <taxon>Jiangellales</taxon>
        <taxon>Jiangellaceae</taxon>
        <taxon>Jiangella</taxon>
    </lineage>
</organism>
<sequence>MTTSRWIGGGRSHRSAPAEWGARADVDDFRPPWEGFEEFFATRVDDSSVALVHYADGAAAARWTGGEWHAEAWSVARRLARAGVRSGDDVAIVARNSPTTLLAAFACWCLGAVFVPLDPRDSAQRNHDILAACDSPCIIGGPDSVTDSMTPARARVLSADDIFDVGVPAPDDIVRTPGAAAGLDVPALRLHTSGTSGTPKPIVLTMRSLLINCDAMTRAFGWNHDTMTLTILPISHANGLVISSILPWFTGGSSVLVDRFRTRTFWRIAAETSATACSLVPTVMEYLLADTANAAGPRTTLREVISGSGPLRPAAAAEFEKRFGVPVRQLYGLSETSAVLTVTPRLGIGALSGDARASVGPTVPHARVSVLRPDGTECAEHERGEIVARGGMLMLGYHGLLQATAEAFDGGWFHTGDRGYYRVGPDGQPWFILEGRTREVISRGGSTILPQHVDQVLDEHPSVARAATFGFANRWYGYEVAAVVVRRAPVQAEELIAWCRERMGFEAAPKVVMFDDELPLTTVGKIRRRSLADHYADRLASYWDHQFRPGHDDAWRR</sequence>
<reference evidence="3 4" key="1">
    <citation type="submission" date="2019-03" db="EMBL/GenBank/DDBJ databases">
        <title>Draft genome sequences of novel Actinobacteria.</title>
        <authorList>
            <person name="Sahin N."/>
            <person name="Ay H."/>
            <person name="Saygin H."/>
        </authorList>
    </citation>
    <scope>NUCLEOTIDE SEQUENCE [LARGE SCALE GENOMIC DNA]</scope>
    <source>
        <strain evidence="3 4">5K138</strain>
    </source>
</reference>
<proteinExistence type="predicted"/>
<dbReference type="RefSeq" id="WP_131896957.1">
    <property type="nucleotide sequence ID" value="NZ_SMKZ01000025.1"/>
</dbReference>
<dbReference type="InterPro" id="IPR025110">
    <property type="entry name" value="AMP-bd_C"/>
</dbReference>
<dbReference type="PANTHER" id="PTHR43201">
    <property type="entry name" value="ACYL-COA SYNTHETASE"/>
    <property type="match status" value="1"/>
</dbReference>
<feature type="domain" description="AMP-binding enzyme C-terminal" evidence="2">
    <location>
        <begin position="453"/>
        <end position="525"/>
    </location>
</feature>
<feature type="domain" description="AMP-dependent synthetase/ligase" evidence="1">
    <location>
        <begin position="51"/>
        <end position="398"/>
    </location>
</feature>
<dbReference type="InterPro" id="IPR000873">
    <property type="entry name" value="AMP-dep_synth/lig_dom"/>
</dbReference>